<accession>A0A3K3FQU4</accession>
<dbReference type="EMBL" id="ROAL01000042">
    <property type="protein sequence ID" value="MIB63683.1"/>
    <property type="molecule type" value="Genomic_DNA"/>
</dbReference>
<evidence type="ECO:0000313" key="2">
    <source>
        <dbReference type="Proteomes" id="UP000271175"/>
    </source>
</evidence>
<dbReference type="Proteomes" id="UP000271175">
    <property type="component" value="Unassembled WGS sequence"/>
</dbReference>
<protein>
    <submittedName>
        <fullName evidence="1">Uncharacterized protein</fullName>
    </submittedName>
</protein>
<organism evidence="1 2">
    <name type="scientific">Escherichia coli</name>
    <dbReference type="NCBI Taxonomy" id="562"/>
    <lineage>
        <taxon>Bacteria</taxon>
        <taxon>Pseudomonadati</taxon>
        <taxon>Pseudomonadota</taxon>
        <taxon>Gammaproteobacteria</taxon>
        <taxon>Enterobacterales</taxon>
        <taxon>Enterobacteriaceae</taxon>
        <taxon>Escherichia</taxon>
    </lineage>
</organism>
<reference evidence="1 2" key="1">
    <citation type="submission" date="2018-10" db="EMBL/GenBank/DDBJ databases">
        <authorList>
            <consortium name="NARMS: The National Antimicrobial Resistance Monitoring System"/>
        </authorList>
    </citation>
    <scope>NUCLEOTIDE SEQUENCE [LARGE SCALE GENOMIC DNA]</scope>
    <source>
        <strain evidence="1 2">CVM N17EC0276</strain>
    </source>
</reference>
<name>A0A3K3FQU4_ECOLX</name>
<evidence type="ECO:0000313" key="1">
    <source>
        <dbReference type="EMBL" id="MIB63683.1"/>
    </source>
</evidence>
<proteinExistence type="predicted"/>
<gene>
    <name evidence="1" type="ORF">D9E49_25395</name>
</gene>
<comment type="caution">
    <text evidence="1">The sequence shown here is derived from an EMBL/GenBank/DDBJ whole genome shotgun (WGS) entry which is preliminary data.</text>
</comment>
<sequence length="65" mass="7716">MINTAHSFLSSPKCRTNKHNQMNIKENIIFYHHKNINVSLYKNTDNMTQTFKNINKSQQKHLIIT</sequence>
<dbReference type="AlphaFoldDB" id="A0A3K3FQU4"/>